<proteinExistence type="predicted"/>
<keyword evidence="6" id="KW-1185">Reference proteome</keyword>
<dbReference type="GO" id="GO:0006260">
    <property type="term" value="P:DNA replication"/>
    <property type="evidence" value="ECO:0007669"/>
    <property type="project" value="InterPro"/>
</dbReference>
<dbReference type="InterPro" id="IPR036397">
    <property type="entry name" value="RNaseH_sf"/>
</dbReference>
<evidence type="ECO:0000256" key="1">
    <source>
        <dbReference type="ARBA" id="ARBA00022722"/>
    </source>
</evidence>
<protein>
    <submittedName>
        <fullName evidence="5">3'-5' exonuclease</fullName>
    </submittedName>
</protein>
<dbReference type="EMBL" id="CP038015">
    <property type="protein sequence ID" value="QBP42545.1"/>
    <property type="molecule type" value="Genomic_DNA"/>
</dbReference>
<dbReference type="GO" id="GO:0008408">
    <property type="term" value="F:3'-5' exonuclease activity"/>
    <property type="evidence" value="ECO:0007669"/>
    <property type="project" value="TreeGrafter"/>
</dbReference>
<dbReference type="NCBIfam" id="TIGR00573">
    <property type="entry name" value="dnaq"/>
    <property type="match status" value="1"/>
</dbReference>
<dbReference type="NCBIfam" id="NF005836">
    <property type="entry name" value="PRK07740.1"/>
    <property type="match status" value="1"/>
</dbReference>
<dbReference type="Gene3D" id="3.30.420.10">
    <property type="entry name" value="Ribonuclease H-like superfamily/Ribonuclease H"/>
    <property type="match status" value="1"/>
</dbReference>
<dbReference type="OrthoDB" id="9804290at2"/>
<keyword evidence="2" id="KW-0378">Hydrolase</keyword>
<dbReference type="CDD" id="cd06127">
    <property type="entry name" value="DEDDh"/>
    <property type="match status" value="1"/>
</dbReference>
<dbReference type="SMART" id="SM00479">
    <property type="entry name" value="EXOIII"/>
    <property type="match status" value="1"/>
</dbReference>
<dbReference type="InterPro" id="IPR013520">
    <property type="entry name" value="Ribonucl_H"/>
</dbReference>
<evidence type="ECO:0000313" key="5">
    <source>
        <dbReference type="EMBL" id="QBP42545.1"/>
    </source>
</evidence>
<dbReference type="SUPFAM" id="SSF53098">
    <property type="entry name" value="Ribonuclease H-like"/>
    <property type="match status" value="1"/>
</dbReference>
<evidence type="ECO:0000256" key="2">
    <source>
        <dbReference type="ARBA" id="ARBA00022801"/>
    </source>
</evidence>
<name>A0A4V1ANF0_9BACL</name>
<keyword evidence="3 5" id="KW-0269">Exonuclease</keyword>
<dbReference type="Proteomes" id="UP000294292">
    <property type="component" value="Chromosome"/>
</dbReference>
<sequence>MAFEPFMQILRGLQGKRTNASIGDIQNSQQMAFLRNLQKEMNQEDKLSISLQELNVVVFDIETTGFSPEKGDSILSIGATKMCGTTILEEETFYSLVHYDQEIPREIVQLTGITNEQVKEAQQLADVFIKFIKFIQDCTLVAHHATHERNFMQHASSKLFRTPFKHRIVDTSFLFKVIEPEMNLVTLEDLCTHNGIPIIDRHHALGDAKMTAKLWSMYVDKAKQIGCETLNDVYSRYARI</sequence>
<gene>
    <name evidence="5" type="ORF">E2636_15935</name>
</gene>
<dbReference type="RefSeq" id="WP_134211092.1">
    <property type="nucleotide sequence ID" value="NZ_CP038015.1"/>
</dbReference>
<evidence type="ECO:0000259" key="4">
    <source>
        <dbReference type="SMART" id="SM00479"/>
    </source>
</evidence>
<accession>A0A4V1ANF0</accession>
<dbReference type="GO" id="GO:0003677">
    <property type="term" value="F:DNA binding"/>
    <property type="evidence" value="ECO:0007669"/>
    <property type="project" value="InterPro"/>
</dbReference>
<reference evidence="5 6" key="1">
    <citation type="submission" date="2019-03" db="EMBL/GenBank/DDBJ databases">
        <title>Complete genome sequence of Paenisporosarcina antarctica CGMCC 1.6503T.</title>
        <authorList>
            <person name="Rong J.-C."/>
            <person name="Chi N.-Y."/>
            <person name="Zhang Q.-F."/>
        </authorList>
    </citation>
    <scope>NUCLEOTIDE SEQUENCE [LARGE SCALE GENOMIC DNA]</scope>
    <source>
        <strain evidence="5 6">CGMCC 1.6503</strain>
    </source>
</reference>
<dbReference type="Pfam" id="PF00929">
    <property type="entry name" value="RNase_T"/>
    <property type="match status" value="1"/>
</dbReference>
<feature type="domain" description="Exonuclease" evidence="4">
    <location>
        <begin position="55"/>
        <end position="224"/>
    </location>
</feature>
<dbReference type="InterPro" id="IPR012337">
    <property type="entry name" value="RNaseH-like_sf"/>
</dbReference>
<dbReference type="InterPro" id="IPR006054">
    <property type="entry name" value="DnaQ"/>
</dbReference>
<dbReference type="KEGG" id="panc:E2636_15935"/>
<evidence type="ECO:0000313" key="6">
    <source>
        <dbReference type="Proteomes" id="UP000294292"/>
    </source>
</evidence>
<dbReference type="AlphaFoldDB" id="A0A4V1ANF0"/>
<dbReference type="GO" id="GO:0005829">
    <property type="term" value="C:cytosol"/>
    <property type="evidence" value="ECO:0007669"/>
    <property type="project" value="TreeGrafter"/>
</dbReference>
<dbReference type="GO" id="GO:0003887">
    <property type="term" value="F:DNA-directed DNA polymerase activity"/>
    <property type="evidence" value="ECO:0007669"/>
    <property type="project" value="InterPro"/>
</dbReference>
<dbReference type="PANTHER" id="PTHR30231:SF4">
    <property type="entry name" value="PROTEIN NEN2"/>
    <property type="match status" value="1"/>
</dbReference>
<evidence type="ECO:0000256" key="3">
    <source>
        <dbReference type="ARBA" id="ARBA00022839"/>
    </source>
</evidence>
<dbReference type="PANTHER" id="PTHR30231">
    <property type="entry name" value="DNA POLYMERASE III SUBUNIT EPSILON"/>
    <property type="match status" value="1"/>
</dbReference>
<keyword evidence="1" id="KW-0540">Nuclease</keyword>
<organism evidence="5 6">
    <name type="scientific">Paenisporosarcina antarctica</name>
    <dbReference type="NCBI Taxonomy" id="417367"/>
    <lineage>
        <taxon>Bacteria</taxon>
        <taxon>Bacillati</taxon>
        <taxon>Bacillota</taxon>
        <taxon>Bacilli</taxon>
        <taxon>Bacillales</taxon>
        <taxon>Caryophanaceae</taxon>
        <taxon>Paenisporosarcina</taxon>
    </lineage>
</organism>
<dbReference type="FunFam" id="3.30.420.10:FF:000045">
    <property type="entry name" value="3'-5' exonuclease DinG"/>
    <property type="match status" value="1"/>
</dbReference>